<name>A0ACC3AJR8_9EURO</name>
<reference evidence="1" key="1">
    <citation type="submission" date="2022-10" db="EMBL/GenBank/DDBJ databases">
        <title>Culturing micro-colonial fungi from biological soil crusts in the Mojave desert and describing Neophaeococcomyces mojavensis, and introducing the new genera and species Taxawa tesnikishii.</title>
        <authorList>
            <person name="Kurbessoian T."/>
            <person name="Stajich J.E."/>
        </authorList>
    </citation>
    <scope>NUCLEOTIDE SEQUENCE</scope>
    <source>
        <strain evidence="1">JES_112</strain>
    </source>
</reference>
<proteinExistence type="predicted"/>
<accession>A0ACC3AJR8</accession>
<organism evidence="1 2">
    <name type="scientific">Neophaeococcomyces mojaviensis</name>
    <dbReference type="NCBI Taxonomy" id="3383035"/>
    <lineage>
        <taxon>Eukaryota</taxon>
        <taxon>Fungi</taxon>
        <taxon>Dikarya</taxon>
        <taxon>Ascomycota</taxon>
        <taxon>Pezizomycotina</taxon>
        <taxon>Eurotiomycetes</taxon>
        <taxon>Chaetothyriomycetidae</taxon>
        <taxon>Chaetothyriales</taxon>
        <taxon>Chaetothyriales incertae sedis</taxon>
        <taxon>Neophaeococcomyces</taxon>
    </lineage>
</organism>
<comment type="caution">
    <text evidence="1">The sequence shown here is derived from an EMBL/GenBank/DDBJ whole genome shotgun (WGS) entry which is preliminary data.</text>
</comment>
<sequence length="362" mass="39681">MRFILAAAVIQAALTTVADAAYINYTTVTGYFQQDDPITNATTFDYTTTNLGLINRTYSADCNTNNLTQWQRFARELFRLNLEAPTNVEYKLLIMGRHGEGYHNAAESFYTTPAWNCYYSLLNGNATNSWADAELTPAGTKQAQIANNFWRSSITNQKIPIPQSYYTSPLQRCLATANITFGNLTLPSSKAFKPTIKELLREGISLHTCDRRHNATYIHKTFPSYTFEANFSEADPFWNGVTGETSAAQDIRSKTVLDDIFSHDDSTYISITSHSGEIASLLRVLGHRTFSLSTGAVIPVLVRAETRSGNATSTSASWSVSPHCTAPPVTSISTATTMGGCVCPNSATAVTTPLITIGPFRK</sequence>
<dbReference type="EMBL" id="JAPDRQ010000008">
    <property type="protein sequence ID" value="KAJ9663497.1"/>
    <property type="molecule type" value="Genomic_DNA"/>
</dbReference>
<protein>
    <submittedName>
        <fullName evidence="1">Phosphoglycerate mutase pmu1</fullName>
    </submittedName>
</protein>
<keyword evidence="2" id="KW-1185">Reference proteome</keyword>
<dbReference type="Proteomes" id="UP001172386">
    <property type="component" value="Unassembled WGS sequence"/>
</dbReference>
<gene>
    <name evidence="1" type="primary">PMU1_1</name>
    <name evidence="1" type="ORF">H2198_000763</name>
</gene>
<evidence type="ECO:0000313" key="2">
    <source>
        <dbReference type="Proteomes" id="UP001172386"/>
    </source>
</evidence>
<evidence type="ECO:0000313" key="1">
    <source>
        <dbReference type="EMBL" id="KAJ9663497.1"/>
    </source>
</evidence>